<dbReference type="Proteomes" id="UP000183940">
    <property type="component" value="Unassembled WGS sequence"/>
</dbReference>
<sequence length="231" mass="25021">MTGFAVDRPHITAILAMSADGKISDIDRSAARFGSTADKAHLEQQIAKVDAVLFGAGTLRAYGTTLSISDPQLLQQRQQQQEPPQPVQIVVSQTGNLDASYRFFQQSVPRWLLTTPEGAIPWQNQPELAPQFDRILTAPTHEGGFYWNGIFVQFAQLQLKRLAILGGGALVASLLAGDWIDELWLTVCPVLLGGATAPTPVDGLGLSVPKSLTLLSAHPVGQEVFLHYQLN</sequence>
<evidence type="ECO:0000256" key="3">
    <source>
        <dbReference type="ARBA" id="ARBA00023002"/>
    </source>
</evidence>
<dbReference type="SUPFAM" id="SSF53597">
    <property type="entry name" value="Dihydrofolate reductase-like"/>
    <property type="match status" value="1"/>
</dbReference>
<dbReference type="EMBL" id="MLAW01000034">
    <property type="protein sequence ID" value="OJJ24282.1"/>
    <property type="molecule type" value="Genomic_DNA"/>
</dbReference>
<dbReference type="PANTHER" id="PTHR38011:SF7">
    <property type="entry name" value="2,5-DIAMINO-6-RIBOSYLAMINO-4(3H)-PYRIMIDINONE 5'-PHOSPHATE REDUCTASE"/>
    <property type="match status" value="1"/>
</dbReference>
<dbReference type="Pfam" id="PF01872">
    <property type="entry name" value="RibD_C"/>
    <property type="match status" value="1"/>
</dbReference>
<comment type="pathway">
    <text evidence="1">Cofactor biosynthesis; riboflavin biosynthesis.</text>
</comment>
<dbReference type="STRING" id="1925591.BI308_17560"/>
<keyword evidence="2" id="KW-0521">NADP</keyword>
<dbReference type="InterPro" id="IPR024072">
    <property type="entry name" value="DHFR-like_dom_sf"/>
</dbReference>
<accession>A0A1L9QNQ9</accession>
<reference evidence="5" key="1">
    <citation type="submission" date="2016-10" db="EMBL/GenBank/DDBJ databases">
        <title>CRISPR-Cas defence system in Roseofilum reptotaenium: evidence of a bacteriophage-cyanobacterium arms race in the coral black band disease.</title>
        <authorList>
            <person name="Buerger P."/>
            <person name="Wood-Charlson E.M."/>
            <person name="Weynberg K.D."/>
            <person name="Willis B."/>
            <person name="Van Oppen M.J."/>
        </authorList>
    </citation>
    <scope>NUCLEOTIDE SEQUENCE [LARGE SCALE GENOMIC DNA]</scope>
    <source>
        <strain evidence="5">AO1-A</strain>
    </source>
</reference>
<organism evidence="5 6">
    <name type="scientific">Roseofilum reptotaenium AO1-A</name>
    <dbReference type="NCBI Taxonomy" id="1925591"/>
    <lineage>
        <taxon>Bacteria</taxon>
        <taxon>Bacillati</taxon>
        <taxon>Cyanobacteriota</taxon>
        <taxon>Cyanophyceae</taxon>
        <taxon>Desertifilales</taxon>
        <taxon>Desertifilaceae</taxon>
        <taxon>Roseofilum</taxon>
    </lineage>
</organism>
<dbReference type="InterPro" id="IPR002734">
    <property type="entry name" value="RibDG_C"/>
</dbReference>
<dbReference type="Gene3D" id="3.40.430.10">
    <property type="entry name" value="Dihydrofolate Reductase, subunit A"/>
    <property type="match status" value="1"/>
</dbReference>
<dbReference type="GO" id="GO:0009231">
    <property type="term" value="P:riboflavin biosynthetic process"/>
    <property type="evidence" value="ECO:0007669"/>
    <property type="project" value="InterPro"/>
</dbReference>
<dbReference type="GO" id="GO:0008703">
    <property type="term" value="F:5-amino-6-(5-phosphoribosylamino)uracil reductase activity"/>
    <property type="evidence" value="ECO:0007669"/>
    <property type="project" value="InterPro"/>
</dbReference>
<keyword evidence="6" id="KW-1185">Reference proteome</keyword>
<keyword evidence="3" id="KW-0560">Oxidoreductase</keyword>
<gene>
    <name evidence="5" type="ORF">BI308_17560</name>
</gene>
<comment type="caution">
    <text evidence="5">The sequence shown here is derived from an EMBL/GenBank/DDBJ whole genome shotgun (WGS) entry which is preliminary data.</text>
</comment>
<feature type="domain" description="Bacterial bifunctional deaminase-reductase C-terminal" evidence="4">
    <location>
        <begin position="9"/>
        <end position="224"/>
    </location>
</feature>
<dbReference type="InterPro" id="IPR050765">
    <property type="entry name" value="Riboflavin_Biosynth_HTPR"/>
</dbReference>
<evidence type="ECO:0000313" key="6">
    <source>
        <dbReference type="Proteomes" id="UP000183940"/>
    </source>
</evidence>
<name>A0A1L9QNQ9_9CYAN</name>
<evidence type="ECO:0000313" key="5">
    <source>
        <dbReference type="EMBL" id="OJJ24282.1"/>
    </source>
</evidence>
<evidence type="ECO:0000256" key="2">
    <source>
        <dbReference type="ARBA" id="ARBA00022857"/>
    </source>
</evidence>
<dbReference type="PANTHER" id="PTHR38011">
    <property type="entry name" value="DIHYDROFOLATE REDUCTASE FAMILY PROTEIN (AFU_ORTHOLOGUE AFUA_8G06820)"/>
    <property type="match status" value="1"/>
</dbReference>
<proteinExistence type="predicted"/>
<evidence type="ECO:0000256" key="1">
    <source>
        <dbReference type="ARBA" id="ARBA00005104"/>
    </source>
</evidence>
<evidence type="ECO:0000259" key="4">
    <source>
        <dbReference type="Pfam" id="PF01872"/>
    </source>
</evidence>
<protein>
    <submittedName>
        <fullName evidence="5">Riboflavin deaminase</fullName>
    </submittedName>
</protein>
<dbReference type="AlphaFoldDB" id="A0A1L9QNQ9"/>